<dbReference type="EMBL" id="BBRZ01000015">
    <property type="protein sequence ID" value="GAM55560.1"/>
    <property type="molecule type" value="Genomic_DNA"/>
</dbReference>
<accession>A0A0B8NLG9</accession>
<evidence type="ECO:0000313" key="6">
    <source>
        <dbReference type="EMBL" id="GAM55560.1"/>
    </source>
</evidence>
<sequence>MESINIESEKTSAPSISVGEVGQLPAVFVEHPKFSAAISLFGAHLLYFKQVNCEPLIWLSELAKFDGSKPIRGGVPICFPWFGNKESMPAHGFARTRLWELHGYQLNGDEVEVKLACTHDETTLALWPHKFESAVTFTFGAELNISMETTNLDEAAWEYSGALHTYLNVNDVEQVVVSGVGGHYFDGTNGYELTQGDDPMSIGGETIRVSLDPQSQIVVEDAGNSRSIFVENQGHNAAVVWNPWRETSATMSDMADHEYASMLCVESTVYSTMPVSIAPGESHTLATKLWSKS</sequence>
<dbReference type="SUPFAM" id="SSF74650">
    <property type="entry name" value="Galactose mutarotase-like"/>
    <property type="match status" value="1"/>
</dbReference>
<dbReference type="PANTHER" id="PTHR11122">
    <property type="entry name" value="APOSPORY-ASSOCIATED PROTEIN C-RELATED"/>
    <property type="match status" value="1"/>
</dbReference>
<dbReference type="CDD" id="cd09020">
    <property type="entry name" value="D-hex-6-P-epi_like"/>
    <property type="match status" value="1"/>
</dbReference>
<dbReference type="Pfam" id="PF01263">
    <property type="entry name" value="Aldose_epim"/>
    <property type="match status" value="1"/>
</dbReference>
<keyword evidence="3 4" id="KW-0413">Isomerase</keyword>
<comment type="similarity">
    <text evidence="2 4">Belongs to the glucose-6-phosphate 1-epimerase family.</text>
</comment>
<dbReference type="Proteomes" id="UP000031671">
    <property type="component" value="Unassembled WGS sequence"/>
</dbReference>
<feature type="active site" evidence="5">
    <location>
        <position position="164"/>
    </location>
</feature>
<dbReference type="RefSeq" id="WP_261837140.1">
    <property type="nucleotide sequence ID" value="NZ_AP024882.1"/>
</dbReference>
<feature type="active site" evidence="5">
    <location>
        <position position="266"/>
    </location>
</feature>
<evidence type="ECO:0000256" key="1">
    <source>
        <dbReference type="ARBA" id="ARBA00001096"/>
    </source>
</evidence>
<reference evidence="6 7" key="1">
    <citation type="submission" date="2015-01" db="EMBL/GenBank/DDBJ databases">
        <title>Vibrio sp. C1 JCM 19231 whole genome shotgun sequence.</title>
        <authorList>
            <person name="Sawabe T."/>
            <person name="Meirelles P."/>
            <person name="Feng G."/>
            <person name="Sayaka M."/>
            <person name="Hattori M."/>
            <person name="Ohkuma M."/>
        </authorList>
    </citation>
    <scope>NUCLEOTIDE SEQUENCE [LARGE SCALE GENOMIC DNA]</scope>
    <source>
        <strain evidence="7">JCM 19231</strain>
    </source>
</reference>
<dbReference type="Gene3D" id="2.70.98.10">
    <property type="match status" value="1"/>
</dbReference>
<evidence type="ECO:0000256" key="4">
    <source>
        <dbReference type="PIRNR" id="PIRNR016020"/>
    </source>
</evidence>
<dbReference type="PIRSF" id="PIRSF016020">
    <property type="entry name" value="PHexose_mutarotase"/>
    <property type="match status" value="1"/>
</dbReference>
<name>A0A0B8NLG9_9VIBR</name>
<dbReference type="GO" id="GO:0047938">
    <property type="term" value="F:glucose-6-phosphate 1-epimerase activity"/>
    <property type="evidence" value="ECO:0007669"/>
    <property type="project" value="UniProtKB-UniRule"/>
</dbReference>
<evidence type="ECO:0000256" key="3">
    <source>
        <dbReference type="ARBA" id="ARBA00023235"/>
    </source>
</evidence>
<protein>
    <recommendedName>
        <fullName evidence="4">Putative glucose-6-phosphate 1-epimerase</fullName>
        <ecNumber evidence="4">5.1.3.15</ecNumber>
    </recommendedName>
</protein>
<dbReference type="InterPro" id="IPR014718">
    <property type="entry name" value="GH-type_carb-bd"/>
</dbReference>
<dbReference type="PANTHER" id="PTHR11122:SF13">
    <property type="entry name" value="GLUCOSE-6-PHOSPHATE 1-EPIMERASE"/>
    <property type="match status" value="1"/>
</dbReference>
<comment type="caution">
    <text evidence="6">The sequence shown here is derived from an EMBL/GenBank/DDBJ whole genome shotgun (WGS) entry which is preliminary data.</text>
</comment>
<dbReference type="GO" id="GO:0030246">
    <property type="term" value="F:carbohydrate binding"/>
    <property type="evidence" value="ECO:0007669"/>
    <property type="project" value="UniProtKB-UniRule"/>
</dbReference>
<dbReference type="EC" id="5.1.3.15" evidence="4"/>
<proteinExistence type="inferred from homology"/>
<organism evidence="6 7">
    <name type="scientific">Vibrio ishigakensis</name>
    <dbReference type="NCBI Taxonomy" id="1481914"/>
    <lineage>
        <taxon>Bacteria</taxon>
        <taxon>Pseudomonadati</taxon>
        <taxon>Pseudomonadota</taxon>
        <taxon>Gammaproteobacteria</taxon>
        <taxon>Vibrionales</taxon>
        <taxon>Vibrionaceae</taxon>
        <taxon>Vibrio</taxon>
    </lineage>
</organism>
<dbReference type="InterPro" id="IPR011013">
    <property type="entry name" value="Gal_mutarotase_sf_dom"/>
</dbReference>
<evidence type="ECO:0000256" key="5">
    <source>
        <dbReference type="PIRSR" id="PIRSR016020-1"/>
    </source>
</evidence>
<dbReference type="GO" id="GO:0005975">
    <property type="term" value="P:carbohydrate metabolic process"/>
    <property type="evidence" value="ECO:0007669"/>
    <property type="project" value="InterPro"/>
</dbReference>
<reference evidence="6 7" key="2">
    <citation type="submission" date="2015-01" db="EMBL/GenBank/DDBJ databases">
        <authorList>
            <consortium name="NBRP consortium"/>
            <person name="Sawabe T."/>
            <person name="Meirelles P."/>
            <person name="Feng G."/>
            <person name="Sayaka M."/>
            <person name="Hattori M."/>
            <person name="Ohkuma M."/>
        </authorList>
    </citation>
    <scope>NUCLEOTIDE SEQUENCE [LARGE SCALE GENOMIC DNA]</scope>
    <source>
        <strain evidence="7">JCM 19231</strain>
    </source>
</reference>
<evidence type="ECO:0000256" key="2">
    <source>
        <dbReference type="ARBA" id="ARBA00005866"/>
    </source>
</evidence>
<dbReference type="InterPro" id="IPR008183">
    <property type="entry name" value="Aldose_1/G6P_1-epimerase"/>
</dbReference>
<evidence type="ECO:0000313" key="7">
    <source>
        <dbReference type="Proteomes" id="UP000031671"/>
    </source>
</evidence>
<keyword evidence="7" id="KW-1185">Reference proteome</keyword>
<comment type="catalytic activity">
    <reaction evidence="1">
        <text>alpha-D-glucose 6-phosphate = beta-D-glucose 6-phosphate</text>
        <dbReference type="Rhea" id="RHEA:16249"/>
        <dbReference type="ChEBI" id="CHEBI:58225"/>
        <dbReference type="ChEBI" id="CHEBI:58247"/>
        <dbReference type="EC" id="5.1.3.15"/>
    </reaction>
</comment>
<gene>
    <name evidence="6" type="ORF">JCM19231_5334</name>
</gene>
<dbReference type="InterPro" id="IPR025532">
    <property type="entry name" value="G6P_1-epimerase"/>
</dbReference>
<dbReference type="AlphaFoldDB" id="A0A0B8NLG9"/>